<evidence type="ECO:0000256" key="3">
    <source>
        <dbReference type="ARBA" id="ARBA00023163"/>
    </source>
</evidence>
<proteinExistence type="predicted"/>
<dbReference type="Pfam" id="PF00440">
    <property type="entry name" value="TetR_N"/>
    <property type="match status" value="1"/>
</dbReference>
<accession>A0A5C4WMJ2</accession>
<evidence type="ECO:0000256" key="1">
    <source>
        <dbReference type="ARBA" id="ARBA00023015"/>
    </source>
</evidence>
<dbReference type="PROSITE" id="PS50977">
    <property type="entry name" value="HTH_TETR_2"/>
    <property type="match status" value="1"/>
</dbReference>
<dbReference type="Pfam" id="PF16859">
    <property type="entry name" value="TetR_C_11"/>
    <property type="match status" value="1"/>
</dbReference>
<dbReference type="Gene3D" id="1.10.10.60">
    <property type="entry name" value="Homeodomain-like"/>
    <property type="match status" value="1"/>
</dbReference>
<dbReference type="InterPro" id="IPR011075">
    <property type="entry name" value="TetR_C"/>
</dbReference>
<dbReference type="EMBL" id="VDLX02000005">
    <property type="protein sequence ID" value="KAB8194522.1"/>
    <property type="molecule type" value="Genomic_DNA"/>
</dbReference>
<protein>
    <submittedName>
        <fullName evidence="5">TetR family transcriptional regulator</fullName>
    </submittedName>
</protein>
<dbReference type="GO" id="GO:0000976">
    <property type="term" value="F:transcription cis-regulatory region binding"/>
    <property type="evidence" value="ECO:0007669"/>
    <property type="project" value="TreeGrafter"/>
</dbReference>
<evidence type="ECO:0000256" key="2">
    <source>
        <dbReference type="ARBA" id="ARBA00023125"/>
    </source>
</evidence>
<dbReference type="AlphaFoldDB" id="A0A5C4WMJ2"/>
<dbReference type="RefSeq" id="WP_139631117.1">
    <property type="nucleotide sequence ID" value="NZ_VDLX02000005.1"/>
</dbReference>
<keyword evidence="3" id="KW-0804">Transcription</keyword>
<dbReference type="GO" id="GO:0003700">
    <property type="term" value="F:DNA-binding transcription factor activity"/>
    <property type="evidence" value="ECO:0007669"/>
    <property type="project" value="TreeGrafter"/>
</dbReference>
<comment type="caution">
    <text evidence="5">The sequence shown here is derived from an EMBL/GenBank/DDBJ whole genome shotgun (WGS) entry which is preliminary data.</text>
</comment>
<feature type="region of interest" description="Disordered" evidence="4">
    <location>
        <begin position="1"/>
        <end position="33"/>
    </location>
</feature>
<dbReference type="InterPro" id="IPR036271">
    <property type="entry name" value="Tet_transcr_reg_TetR-rel_C_sf"/>
</dbReference>
<dbReference type="InterPro" id="IPR009057">
    <property type="entry name" value="Homeodomain-like_sf"/>
</dbReference>
<evidence type="ECO:0000313" key="6">
    <source>
        <dbReference type="Proteomes" id="UP000312512"/>
    </source>
</evidence>
<dbReference type="PANTHER" id="PTHR30055">
    <property type="entry name" value="HTH-TYPE TRANSCRIPTIONAL REGULATOR RUTR"/>
    <property type="match status" value="1"/>
</dbReference>
<dbReference type="SUPFAM" id="SSF48498">
    <property type="entry name" value="Tetracyclin repressor-like, C-terminal domain"/>
    <property type="match status" value="1"/>
</dbReference>
<dbReference type="OrthoDB" id="9796019at2"/>
<gene>
    <name evidence="5" type="ORF">FH608_015030</name>
</gene>
<dbReference type="InterPro" id="IPR001647">
    <property type="entry name" value="HTH_TetR"/>
</dbReference>
<dbReference type="Gene3D" id="1.10.357.10">
    <property type="entry name" value="Tetracycline Repressor, domain 2"/>
    <property type="match status" value="1"/>
</dbReference>
<organism evidence="5 6">
    <name type="scientific">Nonomuraea phyllanthi</name>
    <dbReference type="NCBI Taxonomy" id="2219224"/>
    <lineage>
        <taxon>Bacteria</taxon>
        <taxon>Bacillati</taxon>
        <taxon>Actinomycetota</taxon>
        <taxon>Actinomycetes</taxon>
        <taxon>Streptosporangiales</taxon>
        <taxon>Streptosporangiaceae</taxon>
        <taxon>Nonomuraea</taxon>
    </lineage>
</organism>
<feature type="compositionally biased region" description="Low complexity" evidence="4">
    <location>
        <begin position="9"/>
        <end position="29"/>
    </location>
</feature>
<sequence length="213" mass="23320">MTGEATNDTTTGPRTGRGAAGRPARPAGRPRSREADTAILAAALDLLIEHGAAQTSIEQVARRAGVTRATVYRRYAGKTELLVQALEWANHDHDPGFTGWRDLDHMLGEWAEHLSEPRNRVLLRRLYGSVDDYPELVATYRQVNGGRRAGFVREILARTRDEGGLPPDTDLDVVQELLAAAVLGHLGGHPDDEDAGQIKAYLFAIMKQLGHRS</sequence>
<dbReference type="PRINTS" id="PR00455">
    <property type="entry name" value="HTHTETR"/>
</dbReference>
<keyword evidence="1" id="KW-0805">Transcription regulation</keyword>
<reference evidence="5 6" key="1">
    <citation type="submission" date="2019-10" db="EMBL/GenBank/DDBJ databases">
        <title>Nonomuraea sp. nov., isolated from Phyllanthus amarus.</title>
        <authorList>
            <person name="Klykleung N."/>
            <person name="Tanasupawat S."/>
        </authorList>
    </citation>
    <scope>NUCLEOTIDE SEQUENCE [LARGE SCALE GENOMIC DNA]</scope>
    <source>
        <strain evidence="5 6">PA1-10</strain>
    </source>
</reference>
<dbReference type="PANTHER" id="PTHR30055:SF148">
    <property type="entry name" value="TETR-FAMILY TRANSCRIPTIONAL REGULATOR"/>
    <property type="match status" value="1"/>
</dbReference>
<dbReference type="Proteomes" id="UP000312512">
    <property type="component" value="Unassembled WGS sequence"/>
</dbReference>
<keyword evidence="6" id="KW-1185">Reference proteome</keyword>
<evidence type="ECO:0000256" key="4">
    <source>
        <dbReference type="SAM" id="MobiDB-lite"/>
    </source>
</evidence>
<dbReference type="InterPro" id="IPR050109">
    <property type="entry name" value="HTH-type_TetR-like_transc_reg"/>
</dbReference>
<evidence type="ECO:0000313" key="5">
    <source>
        <dbReference type="EMBL" id="KAB8194522.1"/>
    </source>
</evidence>
<name>A0A5C4WMJ2_9ACTN</name>
<dbReference type="SUPFAM" id="SSF46689">
    <property type="entry name" value="Homeodomain-like"/>
    <property type="match status" value="1"/>
</dbReference>
<keyword evidence="2" id="KW-0238">DNA-binding</keyword>